<dbReference type="Gene3D" id="3.50.50.60">
    <property type="entry name" value="FAD/NAD(P)-binding domain"/>
    <property type="match status" value="1"/>
</dbReference>
<dbReference type="AlphaFoldDB" id="A0A2T0Q718"/>
<proteinExistence type="predicted"/>
<sequence length="394" mass="41291">MSSITVVGGGFAGLTAAISCAEAGTEVTLFEAHARLGGRGRTTGAPYAANEGPHVFYAKGPHWPWLVERGLTGRVRAVPPAEGARFRFVRGGRARALPPAALLRALAARGREAPVDEDFAGWAARALGPAAARAAAAYLGVATFDHDPGRLSAAFAWRVFCRASALPPEARYVSGGWGAVMERMGELARRLGVRIETGHRVAELPAPPVIVATSPAAAGRLLGADLAWESGRTMLLDVGTRARRGDAFIVSDLDAPGWAERFSAVDPSLAPAGHSLTQVQVPLRPGEDRAAGLARAERLLDLGMPGWRERETWRRSSVAAGRTGALELPGLSWRDRPRIDRGGGVFLAGDQTAAPGVLSEVSFTSARRAAELALRAVRPGVRGRSHGGGPARSG</sequence>
<dbReference type="PRINTS" id="PR00411">
    <property type="entry name" value="PNDRDTASEI"/>
</dbReference>
<dbReference type="SUPFAM" id="SSF51971">
    <property type="entry name" value="Nucleotide-binding domain"/>
    <property type="match status" value="1"/>
</dbReference>
<dbReference type="Proteomes" id="UP000237846">
    <property type="component" value="Unassembled WGS sequence"/>
</dbReference>
<dbReference type="PANTHER" id="PTHR43734:SF1">
    <property type="entry name" value="PHYTOENE DESATURASE"/>
    <property type="match status" value="1"/>
</dbReference>
<dbReference type="Pfam" id="PF13450">
    <property type="entry name" value="NAD_binding_8"/>
    <property type="match status" value="1"/>
</dbReference>
<dbReference type="InterPro" id="IPR036188">
    <property type="entry name" value="FAD/NAD-bd_sf"/>
</dbReference>
<comment type="caution">
    <text evidence="1">The sequence shown here is derived from an EMBL/GenBank/DDBJ whole genome shotgun (WGS) entry which is preliminary data.</text>
</comment>
<evidence type="ECO:0000313" key="1">
    <source>
        <dbReference type="EMBL" id="PRX99619.1"/>
    </source>
</evidence>
<organism evidence="1 2">
    <name type="scientific">Allonocardiopsis opalescens</name>
    <dbReference type="NCBI Taxonomy" id="1144618"/>
    <lineage>
        <taxon>Bacteria</taxon>
        <taxon>Bacillati</taxon>
        <taxon>Actinomycetota</taxon>
        <taxon>Actinomycetes</taxon>
        <taxon>Streptosporangiales</taxon>
        <taxon>Allonocardiopsis</taxon>
    </lineage>
</organism>
<name>A0A2T0Q718_9ACTN</name>
<dbReference type="OrthoDB" id="5501831at2"/>
<protein>
    <submittedName>
        <fullName evidence="1">Phytoene dehydrogenase-like protein</fullName>
    </submittedName>
</protein>
<reference evidence="1 2" key="1">
    <citation type="submission" date="2018-03" db="EMBL/GenBank/DDBJ databases">
        <title>Genomic Encyclopedia of Archaeal and Bacterial Type Strains, Phase II (KMG-II): from individual species to whole genera.</title>
        <authorList>
            <person name="Goeker M."/>
        </authorList>
    </citation>
    <scope>NUCLEOTIDE SEQUENCE [LARGE SCALE GENOMIC DNA]</scope>
    <source>
        <strain evidence="1 2">DSM 45601</strain>
    </source>
</reference>
<gene>
    <name evidence="1" type="ORF">CLV72_103223</name>
</gene>
<accession>A0A2T0Q718</accession>
<keyword evidence="2" id="KW-1185">Reference proteome</keyword>
<dbReference type="EMBL" id="PVZC01000003">
    <property type="protein sequence ID" value="PRX99619.1"/>
    <property type="molecule type" value="Genomic_DNA"/>
</dbReference>
<evidence type="ECO:0000313" key="2">
    <source>
        <dbReference type="Proteomes" id="UP000237846"/>
    </source>
</evidence>
<dbReference type="RefSeq" id="WP_106244340.1">
    <property type="nucleotide sequence ID" value="NZ_PVZC01000003.1"/>
</dbReference>
<dbReference type="PANTHER" id="PTHR43734">
    <property type="entry name" value="PHYTOENE DESATURASE"/>
    <property type="match status" value="1"/>
</dbReference>